<feature type="signal peptide" evidence="2">
    <location>
        <begin position="1"/>
        <end position="24"/>
    </location>
</feature>
<feature type="region of interest" description="Disordered" evidence="1">
    <location>
        <begin position="60"/>
        <end position="100"/>
    </location>
</feature>
<dbReference type="EMBL" id="JBFOLJ010000002">
    <property type="protein sequence ID" value="KAL2553483.1"/>
    <property type="molecule type" value="Genomic_DNA"/>
</dbReference>
<evidence type="ECO:0000313" key="4">
    <source>
        <dbReference type="Proteomes" id="UP001604277"/>
    </source>
</evidence>
<evidence type="ECO:0000256" key="2">
    <source>
        <dbReference type="SAM" id="SignalP"/>
    </source>
</evidence>
<feature type="compositionally biased region" description="Polar residues" evidence="1">
    <location>
        <begin position="65"/>
        <end position="100"/>
    </location>
</feature>
<name>A0ABD1WUV3_9LAMI</name>
<feature type="chain" id="PRO_5044745037" evidence="2">
    <location>
        <begin position="25"/>
        <end position="100"/>
    </location>
</feature>
<sequence>MINTHGLGHIPFLFLSFILLPKQAIDYGLVSIMGTGSAQSKNYKRVPSRRIYIPKIGLQDYPRSKMSSSPEHGHNNKASASTSAYNVSLPSQSYSSQKTG</sequence>
<dbReference type="AlphaFoldDB" id="A0ABD1WUV3"/>
<protein>
    <submittedName>
        <fullName evidence="3">Uncharacterized protein</fullName>
    </submittedName>
</protein>
<evidence type="ECO:0000313" key="3">
    <source>
        <dbReference type="EMBL" id="KAL2553483.1"/>
    </source>
</evidence>
<comment type="caution">
    <text evidence="3">The sequence shown here is derived from an EMBL/GenBank/DDBJ whole genome shotgun (WGS) entry which is preliminary data.</text>
</comment>
<proteinExistence type="predicted"/>
<gene>
    <name evidence="3" type="ORF">Fot_07102</name>
</gene>
<organism evidence="3 4">
    <name type="scientific">Forsythia ovata</name>
    <dbReference type="NCBI Taxonomy" id="205694"/>
    <lineage>
        <taxon>Eukaryota</taxon>
        <taxon>Viridiplantae</taxon>
        <taxon>Streptophyta</taxon>
        <taxon>Embryophyta</taxon>
        <taxon>Tracheophyta</taxon>
        <taxon>Spermatophyta</taxon>
        <taxon>Magnoliopsida</taxon>
        <taxon>eudicotyledons</taxon>
        <taxon>Gunneridae</taxon>
        <taxon>Pentapetalae</taxon>
        <taxon>asterids</taxon>
        <taxon>lamiids</taxon>
        <taxon>Lamiales</taxon>
        <taxon>Oleaceae</taxon>
        <taxon>Forsythieae</taxon>
        <taxon>Forsythia</taxon>
    </lineage>
</organism>
<accession>A0ABD1WUV3</accession>
<keyword evidence="2" id="KW-0732">Signal</keyword>
<keyword evidence="4" id="KW-1185">Reference proteome</keyword>
<dbReference type="Proteomes" id="UP001604277">
    <property type="component" value="Unassembled WGS sequence"/>
</dbReference>
<evidence type="ECO:0000256" key="1">
    <source>
        <dbReference type="SAM" id="MobiDB-lite"/>
    </source>
</evidence>
<reference evidence="4" key="1">
    <citation type="submission" date="2024-07" db="EMBL/GenBank/DDBJ databases">
        <title>Two chromosome-level genome assemblies of Korean endemic species Abeliophyllum distichum and Forsythia ovata (Oleaceae).</title>
        <authorList>
            <person name="Jang H."/>
        </authorList>
    </citation>
    <scope>NUCLEOTIDE SEQUENCE [LARGE SCALE GENOMIC DNA]</scope>
</reference>